<name>W5WJ19_9PSEU</name>
<dbReference type="EMBL" id="CP007155">
    <property type="protein sequence ID" value="AHI01184.1"/>
    <property type="molecule type" value="Genomic_DNA"/>
</dbReference>
<dbReference type="Pfam" id="PF01494">
    <property type="entry name" value="FAD_binding_3"/>
    <property type="match status" value="1"/>
</dbReference>
<dbReference type="PRINTS" id="PR00420">
    <property type="entry name" value="RNGMNOXGNASE"/>
</dbReference>
<gene>
    <name evidence="3" type="ORF">KALB_7826</name>
</gene>
<proteinExistence type="predicted"/>
<dbReference type="GO" id="GO:0016491">
    <property type="term" value="F:oxidoreductase activity"/>
    <property type="evidence" value="ECO:0007669"/>
    <property type="project" value="UniProtKB-KW"/>
</dbReference>
<evidence type="ECO:0000256" key="1">
    <source>
        <dbReference type="ARBA" id="ARBA00023002"/>
    </source>
</evidence>
<dbReference type="Proteomes" id="UP000019225">
    <property type="component" value="Chromosome"/>
</dbReference>
<evidence type="ECO:0000259" key="2">
    <source>
        <dbReference type="Pfam" id="PF01494"/>
    </source>
</evidence>
<reference evidence="3 4" key="1">
    <citation type="journal article" date="2014" name="BMC Genomics">
        <title>Complete genome sequence of producer of the glycopeptide antibiotic Aculeximycin Kutzneria albida DSM 43870T, a representative of minor genus of Pseudonocardiaceae.</title>
        <authorList>
            <person name="Rebets Y."/>
            <person name="Tokovenko B."/>
            <person name="Lushchyk I."/>
            <person name="Ruckert C."/>
            <person name="Zaburannyi N."/>
            <person name="Bechthold A."/>
            <person name="Kalinowski J."/>
            <person name="Luzhetskyy A."/>
        </authorList>
    </citation>
    <scope>NUCLEOTIDE SEQUENCE [LARGE SCALE GENOMIC DNA]</scope>
    <source>
        <strain evidence="3">DSM 43870</strain>
    </source>
</reference>
<dbReference type="HOGENOM" id="CLU_033626_1_0_11"/>
<dbReference type="InterPro" id="IPR036188">
    <property type="entry name" value="FAD/NAD-bd_sf"/>
</dbReference>
<protein>
    <recommendedName>
        <fullName evidence="2">FAD-binding domain-containing protein</fullName>
    </recommendedName>
</protein>
<sequence>MEVIQTDVCVVGGGPAGLTLALLLARSGVDVVLAERMRSFDREYRGEILQPSAQLALAEIGVLDAVLARGAYPMRSFQLATPDKVLLDIDYRRLPAPHNHLLSVPQRHVLESLHEACAATPGFRQLDGSSANQVLSQDGRVVGIRCGTGESEREVRARWVVAADGRYSKTRQLAGIDYRRVDTFQHDIAWLKLKVPGFRSEVVQIHRNGEHVSLIHDSYPDQVQVGLLVPHGRYRELSQQGIDHVKSLLCKAVPQFAGEITDQVHKLGDLTLLDVFSGRASEWVRDGLVLIGDCAHTHSPIGAQGVNLAIADAVELHPALVEALRADTSSAGALAEFAQRRQRAVESVFSLQARQSRAMLSDGKVINALRPVLAKVLPHTPIFGKVLRTIAYGAVPTRPRTDLFAPVA</sequence>
<dbReference type="PANTHER" id="PTHR43476:SF5">
    <property type="entry name" value="FAD-DEPENDENT MONOOXYGENASE"/>
    <property type="match status" value="1"/>
</dbReference>
<evidence type="ECO:0000313" key="3">
    <source>
        <dbReference type="EMBL" id="AHI01184.1"/>
    </source>
</evidence>
<dbReference type="RefSeq" id="WP_025361003.1">
    <property type="nucleotide sequence ID" value="NZ_CP007155.1"/>
</dbReference>
<dbReference type="InterPro" id="IPR050631">
    <property type="entry name" value="PheA/TfdB_FAD_monoxygenase"/>
</dbReference>
<keyword evidence="1" id="KW-0560">Oxidoreductase</keyword>
<dbReference type="KEGG" id="kal:KALB_7826"/>
<dbReference type="InterPro" id="IPR002938">
    <property type="entry name" value="FAD-bd"/>
</dbReference>
<dbReference type="GO" id="GO:0071949">
    <property type="term" value="F:FAD binding"/>
    <property type="evidence" value="ECO:0007669"/>
    <property type="project" value="InterPro"/>
</dbReference>
<dbReference type="STRING" id="1449976.KALB_7826"/>
<evidence type="ECO:0000313" key="4">
    <source>
        <dbReference type="Proteomes" id="UP000019225"/>
    </source>
</evidence>
<keyword evidence="4" id="KW-1185">Reference proteome</keyword>
<dbReference type="AlphaFoldDB" id="W5WJ19"/>
<feature type="domain" description="FAD-binding" evidence="2">
    <location>
        <begin position="5"/>
        <end position="348"/>
    </location>
</feature>
<dbReference type="PATRIC" id="fig|1449976.3.peg.7859"/>
<dbReference type="OrthoDB" id="9791689at2"/>
<organism evidence="3 4">
    <name type="scientific">Kutzneria albida DSM 43870</name>
    <dbReference type="NCBI Taxonomy" id="1449976"/>
    <lineage>
        <taxon>Bacteria</taxon>
        <taxon>Bacillati</taxon>
        <taxon>Actinomycetota</taxon>
        <taxon>Actinomycetes</taxon>
        <taxon>Pseudonocardiales</taxon>
        <taxon>Pseudonocardiaceae</taxon>
        <taxon>Kutzneria</taxon>
    </lineage>
</organism>
<dbReference type="SUPFAM" id="SSF51905">
    <property type="entry name" value="FAD/NAD(P)-binding domain"/>
    <property type="match status" value="1"/>
</dbReference>
<accession>W5WJ19</accession>
<dbReference type="PANTHER" id="PTHR43476">
    <property type="entry name" value="3-(3-HYDROXY-PHENYL)PROPIONATE/3-HYDROXYCINNAMIC ACID HYDROXYLASE"/>
    <property type="match status" value="1"/>
</dbReference>
<dbReference type="Gene3D" id="3.50.50.60">
    <property type="entry name" value="FAD/NAD(P)-binding domain"/>
    <property type="match status" value="2"/>
</dbReference>
<dbReference type="eggNOG" id="COG0654">
    <property type="taxonomic scope" value="Bacteria"/>
</dbReference>